<protein>
    <submittedName>
        <fullName evidence="1">Uncharacterized protein</fullName>
    </submittedName>
</protein>
<dbReference type="RefSeq" id="WP_264810627.1">
    <property type="nucleotide sequence ID" value="NZ_CP110226.1"/>
</dbReference>
<organism evidence="1 2">
    <name type="scientific">Algoriphagus halophytocola</name>
    <dbReference type="NCBI Taxonomy" id="2991499"/>
    <lineage>
        <taxon>Bacteria</taxon>
        <taxon>Pseudomonadati</taxon>
        <taxon>Bacteroidota</taxon>
        <taxon>Cytophagia</taxon>
        <taxon>Cytophagales</taxon>
        <taxon>Cyclobacteriaceae</taxon>
        <taxon>Algoriphagus</taxon>
    </lineage>
</organism>
<keyword evidence="2" id="KW-1185">Reference proteome</keyword>
<accession>A0ABY6MJF3</accession>
<proteinExistence type="predicted"/>
<reference evidence="1" key="1">
    <citation type="submission" date="2022-10" db="EMBL/GenBank/DDBJ databases">
        <title>Algoriphagus sp. a novel bacteria isolate from halophytes salicornia europaea.</title>
        <authorList>
            <person name="Peng Y."/>
            <person name="Jiang L."/>
            <person name="Lee J."/>
        </authorList>
    </citation>
    <scope>NUCLEOTIDE SEQUENCE</scope>
    <source>
        <strain evidence="1">TR-M5</strain>
    </source>
</reference>
<dbReference type="EMBL" id="CP110226">
    <property type="protein sequence ID" value="UZD23916.1"/>
    <property type="molecule type" value="Genomic_DNA"/>
</dbReference>
<dbReference type="Proteomes" id="UP001163156">
    <property type="component" value="Chromosome"/>
</dbReference>
<name>A0ABY6MJF3_9BACT</name>
<sequence>MLKRRCIICAKDIQMITGKSERYAHYLIQKMKAFFKKENHQFITVREFSEFSGITLEEIREYLY</sequence>
<gene>
    <name evidence="1" type="ORF">OM944_05345</name>
</gene>
<evidence type="ECO:0000313" key="1">
    <source>
        <dbReference type="EMBL" id="UZD23916.1"/>
    </source>
</evidence>
<evidence type="ECO:0000313" key="2">
    <source>
        <dbReference type="Proteomes" id="UP001163156"/>
    </source>
</evidence>